<gene>
    <name evidence="1" type="ORF">M9Y10_002498</name>
</gene>
<evidence type="ECO:0000313" key="2">
    <source>
        <dbReference type="Proteomes" id="UP001470230"/>
    </source>
</evidence>
<comment type="caution">
    <text evidence="1">The sequence shown here is derived from an EMBL/GenBank/DDBJ whole genome shotgun (WGS) entry which is preliminary data.</text>
</comment>
<protein>
    <submittedName>
        <fullName evidence="1">Uncharacterized protein</fullName>
    </submittedName>
</protein>
<keyword evidence="2" id="KW-1185">Reference proteome</keyword>
<accession>A0ABR2L9Y9</accession>
<proteinExistence type="predicted"/>
<name>A0ABR2L9Y9_9EUKA</name>
<evidence type="ECO:0000313" key="1">
    <source>
        <dbReference type="EMBL" id="KAK8900175.1"/>
    </source>
</evidence>
<organism evidence="1 2">
    <name type="scientific">Tritrichomonas musculus</name>
    <dbReference type="NCBI Taxonomy" id="1915356"/>
    <lineage>
        <taxon>Eukaryota</taxon>
        <taxon>Metamonada</taxon>
        <taxon>Parabasalia</taxon>
        <taxon>Tritrichomonadida</taxon>
        <taxon>Tritrichomonadidae</taxon>
        <taxon>Tritrichomonas</taxon>
    </lineage>
</organism>
<dbReference type="EMBL" id="JAPFFF010000001">
    <property type="protein sequence ID" value="KAK8900175.1"/>
    <property type="molecule type" value="Genomic_DNA"/>
</dbReference>
<dbReference type="Proteomes" id="UP001470230">
    <property type="component" value="Unassembled WGS sequence"/>
</dbReference>
<reference evidence="1 2" key="1">
    <citation type="submission" date="2024-04" db="EMBL/GenBank/DDBJ databases">
        <title>Tritrichomonas musculus Genome.</title>
        <authorList>
            <person name="Alves-Ferreira E."/>
            <person name="Grigg M."/>
            <person name="Lorenzi H."/>
            <person name="Galac M."/>
        </authorList>
    </citation>
    <scope>NUCLEOTIDE SEQUENCE [LARGE SCALE GENOMIC DNA]</scope>
    <source>
        <strain evidence="1 2">EAF2021</strain>
    </source>
</reference>
<sequence length="148" mass="17524">MFIQHFDKLIDIVEIIGYMCFDVEITEKITKDILFKITLKDEQLSNIKTLIRVNSNFILFRFHQLKISSSSSINLKNFEHNNILTYTIKTLQNNLKTYNSISYQFGIRIDNENNWIDEDLANQTLTLIEKYKLSDFNHIKKILNQGTK</sequence>